<dbReference type="Proteomes" id="UP001341135">
    <property type="component" value="Chromosome"/>
</dbReference>
<keyword evidence="4" id="KW-1185">Reference proteome</keyword>
<proteinExistence type="predicted"/>
<evidence type="ECO:0000256" key="1">
    <source>
        <dbReference type="ARBA" id="ARBA00023118"/>
    </source>
</evidence>
<dbReference type="PANTHER" id="PTHR36700">
    <property type="entry name" value="CRISPR SYSTEM CMR SUBUNIT CMR4"/>
    <property type="match status" value="1"/>
</dbReference>
<sequence length="186" mass="20857">MINVASQDNIGKLIEWLETGVKELEYETDVVLMGAENSGQLYLTLTRVQPKNVAEKLENDVIDILENIHPVYRLHNLNGNTVIVSDALLPMIIERALIRLTRVRLSRTTKTVTTGSLWTEEYIPHITLFVGYIADTKYEGKYCGNRDIQDAVNELKNIMGASDNIINLVIGGKESIGKGLLRLYIA</sequence>
<accession>A0ABN6ZSX1</accession>
<protein>
    <recommendedName>
        <fullName evidence="2">CRISPR type III-associated protein domain-containing protein</fullName>
    </recommendedName>
</protein>
<dbReference type="InterPro" id="IPR013410">
    <property type="entry name" value="CRISPR-assoc_RAMP_Cmr4"/>
</dbReference>
<evidence type="ECO:0000313" key="3">
    <source>
        <dbReference type="EMBL" id="BES81698.1"/>
    </source>
</evidence>
<gene>
    <name evidence="3" type="ORF">PABY_12650</name>
</gene>
<reference evidence="3 4" key="1">
    <citation type="submission" date="2023-09" db="EMBL/GenBank/DDBJ databases">
        <title>Pyrofollis japonicus gen. nov. sp. nov., a novel member of the family Pyrodictiaceae isolated from the Iheya North hydrothermal field.</title>
        <authorList>
            <person name="Miyazaki U."/>
            <person name="Sanari M."/>
            <person name="Tame A."/>
            <person name="Kitajima M."/>
            <person name="Okamoto A."/>
            <person name="Sawayama S."/>
            <person name="Miyazaki J."/>
            <person name="Takai K."/>
            <person name="Nakagawa S."/>
        </authorList>
    </citation>
    <scope>NUCLEOTIDE SEQUENCE [LARGE SCALE GENOMIC DNA]</scope>
    <source>
        <strain evidence="3 4">AV2</strain>
    </source>
</reference>
<dbReference type="InterPro" id="IPR005537">
    <property type="entry name" value="RAMP_III_fam"/>
</dbReference>
<dbReference type="NCBIfam" id="TIGR02580">
    <property type="entry name" value="cas_RAMP_Cmr4"/>
    <property type="match status" value="1"/>
</dbReference>
<name>A0ABN6ZSX1_9CREN</name>
<evidence type="ECO:0000259" key="2">
    <source>
        <dbReference type="Pfam" id="PF03787"/>
    </source>
</evidence>
<evidence type="ECO:0000313" key="4">
    <source>
        <dbReference type="Proteomes" id="UP001341135"/>
    </source>
</evidence>
<dbReference type="EMBL" id="AP028907">
    <property type="protein sequence ID" value="BES81698.1"/>
    <property type="molecule type" value="Genomic_DNA"/>
</dbReference>
<dbReference type="Pfam" id="PF03787">
    <property type="entry name" value="RAMPs"/>
    <property type="match status" value="1"/>
</dbReference>
<organism evidence="3 4">
    <name type="scientific">Pyrodictium abyssi</name>
    <dbReference type="NCBI Taxonomy" id="54256"/>
    <lineage>
        <taxon>Archaea</taxon>
        <taxon>Thermoproteota</taxon>
        <taxon>Thermoprotei</taxon>
        <taxon>Desulfurococcales</taxon>
        <taxon>Pyrodictiaceae</taxon>
        <taxon>Pyrodictium</taxon>
    </lineage>
</organism>
<keyword evidence="1" id="KW-0051">Antiviral defense</keyword>
<feature type="domain" description="CRISPR type III-associated protein" evidence="2">
    <location>
        <begin position="66"/>
        <end position="182"/>
    </location>
</feature>
<dbReference type="PANTHER" id="PTHR36700:SF1">
    <property type="entry name" value="CRISPR SYSTEM CMR SUBUNIT CMR4"/>
    <property type="match status" value="1"/>
</dbReference>